<dbReference type="InterPro" id="IPR014757">
    <property type="entry name" value="Tscrpt_reg_IclR_C"/>
</dbReference>
<evidence type="ECO:0000259" key="5">
    <source>
        <dbReference type="PROSITE" id="PS51078"/>
    </source>
</evidence>
<evidence type="ECO:0000313" key="7">
    <source>
        <dbReference type="Proteomes" id="UP001190465"/>
    </source>
</evidence>
<protein>
    <submittedName>
        <fullName evidence="6">Helix-turn-helix domain-containing protein</fullName>
    </submittedName>
</protein>
<keyword evidence="1" id="KW-0805">Transcription regulation</keyword>
<dbReference type="PANTHER" id="PTHR30136">
    <property type="entry name" value="HELIX-TURN-HELIX TRANSCRIPTIONAL REGULATOR, ICLR FAMILY"/>
    <property type="match status" value="1"/>
</dbReference>
<dbReference type="Gene3D" id="1.10.10.10">
    <property type="entry name" value="Winged helix-like DNA-binding domain superfamily/Winged helix DNA-binding domain"/>
    <property type="match status" value="1"/>
</dbReference>
<dbReference type="Gene3D" id="3.30.450.40">
    <property type="match status" value="1"/>
</dbReference>
<evidence type="ECO:0000256" key="1">
    <source>
        <dbReference type="ARBA" id="ARBA00023015"/>
    </source>
</evidence>
<dbReference type="InterPro" id="IPR005471">
    <property type="entry name" value="Tscrpt_reg_IclR_N"/>
</dbReference>
<dbReference type="RefSeq" id="WP_308480122.1">
    <property type="nucleotide sequence ID" value="NZ_OY726397.1"/>
</dbReference>
<dbReference type="Proteomes" id="UP001190465">
    <property type="component" value="Chromosome"/>
</dbReference>
<dbReference type="PROSITE" id="PS51078">
    <property type="entry name" value="ICLR_ED"/>
    <property type="match status" value="1"/>
</dbReference>
<dbReference type="EMBL" id="OY726397">
    <property type="protein sequence ID" value="CAJ1510932.1"/>
    <property type="molecule type" value="Genomic_DNA"/>
</dbReference>
<dbReference type="SUPFAM" id="SSF55781">
    <property type="entry name" value="GAF domain-like"/>
    <property type="match status" value="1"/>
</dbReference>
<accession>A0ABM9M6V5</accession>
<dbReference type="SMART" id="SM00346">
    <property type="entry name" value="HTH_ICLR"/>
    <property type="match status" value="1"/>
</dbReference>
<keyword evidence="7" id="KW-1185">Reference proteome</keyword>
<organism evidence="6 7">
    <name type="scientific">[Mycobacterium] burgundiense</name>
    <dbReference type="NCBI Taxonomy" id="3064286"/>
    <lineage>
        <taxon>Bacteria</taxon>
        <taxon>Bacillati</taxon>
        <taxon>Actinomycetota</taxon>
        <taxon>Actinomycetes</taxon>
        <taxon>Mycobacteriales</taxon>
        <taxon>Mycobacteriaceae</taxon>
        <taxon>Mycolicibacterium</taxon>
    </lineage>
</organism>
<dbReference type="InterPro" id="IPR036388">
    <property type="entry name" value="WH-like_DNA-bd_sf"/>
</dbReference>
<reference evidence="6 7" key="1">
    <citation type="submission" date="2023-08" db="EMBL/GenBank/DDBJ databases">
        <authorList>
            <person name="Folkvardsen B D."/>
            <person name="Norman A."/>
        </authorList>
    </citation>
    <scope>NUCLEOTIDE SEQUENCE [LARGE SCALE GENOMIC DNA]</scope>
    <source>
        <strain evidence="6 7">Mu0053</strain>
    </source>
</reference>
<evidence type="ECO:0000313" key="6">
    <source>
        <dbReference type="EMBL" id="CAJ1510932.1"/>
    </source>
</evidence>
<proteinExistence type="predicted"/>
<feature type="domain" description="IclR-ED" evidence="5">
    <location>
        <begin position="69"/>
        <end position="301"/>
    </location>
</feature>
<sequence>MVRESPQTERILLLMDLLMAEPGRGRTLAEIARHLGTAKATCYPMVIALTRAGWLVRHPRHKTYQLGPALIPVGQAAAGAIDVVDHARDAMHALADAADVVCLGFVPSAADLVVAEIIQPASGRRGSLGLRLGDRVDFAPPLGAVAAAWLPDYQLGQWHARGERDLGIAAGILEGAYSSALQLIRERGYAVEHLSRDGTGVAEVVQQQRGQHALSLQSLAAGPTLRELTGSPHADSLLRDIHPELSYRVVAISAAVFNAESAAALVLSLVDAPEPLAGDRVMELGEQIRDAAADITARIGGVPPSER</sequence>
<keyword evidence="2" id="KW-0238">DNA-binding</keyword>
<dbReference type="PROSITE" id="PS51077">
    <property type="entry name" value="HTH_ICLR"/>
    <property type="match status" value="1"/>
</dbReference>
<feature type="domain" description="HTH iclR-type" evidence="4">
    <location>
        <begin position="5"/>
        <end position="68"/>
    </location>
</feature>
<dbReference type="Pfam" id="PF09339">
    <property type="entry name" value="HTH_IclR"/>
    <property type="match status" value="1"/>
</dbReference>
<dbReference type="PANTHER" id="PTHR30136:SF24">
    <property type="entry name" value="HTH-TYPE TRANSCRIPTIONAL REPRESSOR ALLR"/>
    <property type="match status" value="1"/>
</dbReference>
<dbReference type="InterPro" id="IPR036390">
    <property type="entry name" value="WH_DNA-bd_sf"/>
</dbReference>
<evidence type="ECO:0000256" key="3">
    <source>
        <dbReference type="ARBA" id="ARBA00023163"/>
    </source>
</evidence>
<dbReference type="InterPro" id="IPR029016">
    <property type="entry name" value="GAF-like_dom_sf"/>
</dbReference>
<evidence type="ECO:0000259" key="4">
    <source>
        <dbReference type="PROSITE" id="PS51077"/>
    </source>
</evidence>
<name>A0ABM9M6V5_9MYCO</name>
<evidence type="ECO:0000256" key="2">
    <source>
        <dbReference type="ARBA" id="ARBA00023125"/>
    </source>
</evidence>
<dbReference type="SUPFAM" id="SSF46785">
    <property type="entry name" value="Winged helix' DNA-binding domain"/>
    <property type="match status" value="1"/>
</dbReference>
<gene>
    <name evidence="6" type="ORF">MU0053_004858</name>
</gene>
<dbReference type="InterPro" id="IPR050707">
    <property type="entry name" value="HTH_MetabolicPath_Reg"/>
</dbReference>
<keyword evidence="3" id="KW-0804">Transcription</keyword>